<dbReference type="SUPFAM" id="SSF75304">
    <property type="entry name" value="Amidase signature (AS) enzymes"/>
    <property type="match status" value="1"/>
</dbReference>
<dbReference type="Pfam" id="PF01425">
    <property type="entry name" value="Amidase"/>
    <property type="match status" value="1"/>
</dbReference>
<dbReference type="RefSeq" id="WP_100609693.1">
    <property type="nucleotide sequence ID" value="NZ_CP024962.1"/>
</dbReference>
<dbReference type="OrthoDB" id="9811471at2"/>
<accession>A0A2K8NS93</accession>
<dbReference type="InterPro" id="IPR036928">
    <property type="entry name" value="AS_sf"/>
</dbReference>
<dbReference type="Proteomes" id="UP000232222">
    <property type="component" value="Chromosome"/>
</dbReference>
<gene>
    <name evidence="1" type="primary">gatA</name>
    <name evidence="1" type="ORF">EFREU_v1c06040</name>
</gene>
<dbReference type="Gene3D" id="3.90.1300.10">
    <property type="entry name" value="Amidase signature (AS) domain"/>
    <property type="match status" value="1"/>
</dbReference>
<dbReference type="InterPro" id="IPR000120">
    <property type="entry name" value="Amidase"/>
</dbReference>
<protein>
    <submittedName>
        <fullName evidence="1">Aspartyl/glutamyl-tRNA amidotransferase subunit A</fullName>
    </submittedName>
</protein>
<sequence>MKYRKKTIQELNHLLATHQVTSEELALDFIQEAKKDAAANFLTTLPENEIIAQAKAIDAHPNFQSLLTGVPYLAKDNFATKGIRTTGGSKILENFIPPYNATIIDILNGHQALMAGKASLDELGMGGTGLLSAFGEIYNPYDKKRLIGGSSSGSVYAVSKGYVPFALGTDTGDSIRKPASYTGIVGFKPTYGALSRYGVLPYSPSLDHPGFFTRNVADMAIVADATFQHDAKDFTSQEIPHKDFLKHLGKLPKSTKFGYLKVVQENLDPKLKKAYFDFYQKLSEAGFEVKALDFPKELLDALPSIYMMISFTEAVSTHSNLTGVHFGERVENADYETLMRETRSKCFGPVVKRRFLIGSLNLKKDNQELFMNKAKKVRRLIVEELNKLYNKVNILILPAAPGVAPLIDEAVEYETDHDDSKAFINDVLVLGNLSGMPSITLPFVFENGLPIGINLNAAPKKDRLVLQAAKKVETLLGYENHDYLDKKLQADKTLEVGECGVK</sequence>
<dbReference type="PANTHER" id="PTHR11895">
    <property type="entry name" value="TRANSAMIDASE"/>
    <property type="match status" value="1"/>
</dbReference>
<keyword evidence="1" id="KW-0808">Transferase</keyword>
<organism evidence="1 2">
    <name type="scientific">Entomoplasma freundtii</name>
    <dbReference type="NCBI Taxonomy" id="74700"/>
    <lineage>
        <taxon>Bacteria</taxon>
        <taxon>Bacillati</taxon>
        <taxon>Mycoplasmatota</taxon>
        <taxon>Mollicutes</taxon>
        <taxon>Entomoplasmatales</taxon>
        <taxon>Entomoplasmataceae</taxon>
        <taxon>Entomoplasma</taxon>
    </lineage>
</organism>
<reference evidence="1 2" key="1">
    <citation type="submission" date="2017-11" db="EMBL/GenBank/DDBJ databases">
        <title>Genome sequence of Entomoplasma freundtii BARC 318 (ATCC 51999).</title>
        <authorList>
            <person name="Lo W.-S."/>
            <person name="Gasparich G.E."/>
            <person name="Kuo C.-H."/>
        </authorList>
    </citation>
    <scope>NUCLEOTIDE SEQUENCE [LARGE SCALE GENOMIC DNA]</scope>
    <source>
        <strain evidence="1 2">BARC 318</strain>
    </source>
</reference>
<dbReference type="KEGG" id="efr:EFREU_v1c06040"/>
<evidence type="ECO:0000313" key="1">
    <source>
        <dbReference type="EMBL" id="ATZ16624.1"/>
    </source>
</evidence>
<name>A0A2K8NS93_9MOLU</name>
<keyword evidence="2" id="KW-1185">Reference proteome</keyword>
<dbReference type="PANTHER" id="PTHR11895:SF151">
    <property type="entry name" value="GLUTAMYL-TRNA(GLN) AMIDOTRANSFERASE SUBUNIT A"/>
    <property type="match status" value="1"/>
</dbReference>
<dbReference type="InterPro" id="IPR023631">
    <property type="entry name" value="Amidase_dom"/>
</dbReference>
<dbReference type="AlphaFoldDB" id="A0A2K8NS93"/>
<proteinExistence type="predicted"/>
<dbReference type="GO" id="GO:0016740">
    <property type="term" value="F:transferase activity"/>
    <property type="evidence" value="ECO:0007669"/>
    <property type="project" value="UniProtKB-KW"/>
</dbReference>
<evidence type="ECO:0000313" key="2">
    <source>
        <dbReference type="Proteomes" id="UP000232222"/>
    </source>
</evidence>
<dbReference type="EMBL" id="CP024962">
    <property type="protein sequence ID" value="ATZ16624.1"/>
    <property type="molecule type" value="Genomic_DNA"/>
</dbReference>